<keyword evidence="2" id="KW-1185">Reference proteome</keyword>
<comment type="caution">
    <text evidence="1">The sequence shown here is derived from an EMBL/GenBank/DDBJ whole genome shotgun (WGS) entry which is preliminary data.</text>
</comment>
<dbReference type="AlphaFoldDB" id="A0A3N0AXB4"/>
<reference evidence="2" key="1">
    <citation type="submission" date="2018-05" db="EMBL/GenBank/DDBJ databases">
        <title>Genome Sequencing of selected type strains of the family Eggerthellaceae.</title>
        <authorList>
            <person name="Danylec N."/>
            <person name="Stoll D.A."/>
            <person name="Doetsch A."/>
            <person name="Huch M."/>
        </authorList>
    </citation>
    <scope>NUCLEOTIDE SEQUENCE [LARGE SCALE GENOMIC DNA]</scope>
    <source>
        <strain evidence="2">DSM 24851</strain>
    </source>
</reference>
<gene>
    <name evidence="1" type="ORF">DMP06_06915</name>
</gene>
<dbReference type="Proteomes" id="UP000269591">
    <property type="component" value="Unassembled WGS sequence"/>
</dbReference>
<proteinExistence type="predicted"/>
<organism evidence="1 2">
    <name type="scientific">Slackia equolifaciens</name>
    <dbReference type="NCBI Taxonomy" id="498718"/>
    <lineage>
        <taxon>Bacteria</taxon>
        <taxon>Bacillati</taxon>
        <taxon>Actinomycetota</taxon>
        <taxon>Coriobacteriia</taxon>
        <taxon>Eggerthellales</taxon>
        <taxon>Eggerthellaceae</taxon>
        <taxon>Slackia</taxon>
    </lineage>
</organism>
<sequence>MDLREHPCDRPLPTISRIYAGSYCCERSFLSIPDKDASELGLFCSTNGIALTLVMPSPLESMREAVYRKARHLIRSLGQSLDEICVNDIGTLTRAIGTHENWAITRNATETESAPSRGDALAEAGALDGASASDLPPSRRNALTESGVPVKLATSADIPTRTHQTTPPTMPELGIVAGRLFFKQQRDPRTPEAIMPSHISAASLDLEHEVGTLSCIETDLAFTRLHVDASIPKSCTIALHYPFTLVSRMRVCQFAHDSNPASPFTATAPCHLECRHAMMEYRTHEGARFYKAGKAIMAPAGASLRDAIRALPADRSIRIVWQPSFEEVAR</sequence>
<dbReference type="EMBL" id="QIBX01000011">
    <property type="protein sequence ID" value="RNL39511.1"/>
    <property type="molecule type" value="Genomic_DNA"/>
</dbReference>
<evidence type="ECO:0000313" key="1">
    <source>
        <dbReference type="EMBL" id="RNL39511.1"/>
    </source>
</evidence>
<accession>A0A3N0AXB4</accession>
<protein>
    <submittedName>
        <fullName evidence="1">Uncharacterized protein</fullName>
    </submittedName>
</protein>
<evidence type="ECO:0000313" key="2">
    <source>
        <dbReference type="Proteomes" id="UP000269591"/>
    </source>
</evidence>
<name>A0A3N0AXB4_9ACTN</name>